<evidence type="ECO:0000313" key="2">
    <source>
        <dbReference type="EMBL" id="ASN22712.1"/>
    </source>
</evidence>
<dbReference type="InterPro" id="IPR006119">
    <property type="entry name" value="Resolv_N"/>
</dbReference>
<proteinExistence type="predicted"/>
<organism evidence="2 3">
    <name type="scientific">Streptomyces pluripotens</name>
    <dbReference type="NCBI Taxonomy" id="1355015"/>
    <lineage>
        <taxon>Bacteria</taxon>
        <taxon>Bacillati</taxon>
        <taxon>Actinomycetota</taxon>
        <taxon>Actinomycetes</taxon>
        <taxon>Kitasatosporales</taxon>
        <taxon>Streptomycetaceae</taxon>
        <taxon>Streptomyces</taxon>
    </lineage>
</organism>
<dbReference type="GO" id="GO:0000150">
    <property type="term" value="F:DNA strand exchange activity"/>
    <property type="evidence" value="ECO:0007669"/>
    <property type="project" value="InterPro"/>
</dbReference>
<sequence>MLSPAPVSSGLVTEIGLEHVGLVLGIEMFRLARSGKDRYQLIELCALSGAVLADTDGVYDPAEDNDRLLLGLRGTMNEAALHLIK</sequence>
<reference evidence="2 3" key="1">
    <citation type="submission" date="2017-07" db="EMBL/GenBank/DDBJ databases">
        <title>Genome sequence of Streptomyces pluripotens MUSC 137T.</title>
        <authorList>
            <person name="Ser H.-L."/>
            <person name="Lee L.-H."/>
        </authorList>
    </citation>
    <scope>NUCLEOTIDE SEQUENCE [LARGE SCALE GENOMIC DNA]</scope>
    <source>
        <strain evidence="2 3">MUSC 137</strain>
    </source>
</reference>
<name>A0A221NS22_9ACTN</name>
<dbReference type="InterPro" id="IPR036162">
    <property type="entry name" value="Resolvase-like_N_sf"/>
</dbReference>
<dbReference type="GO" id="GO:0003677">
    <property type="term" value="F:DNA binding"/>
    <property type="evidence" value="ECO:0007669"/>
    <property type="project" value="InterPro"/>
</dbReference>
<keyword evidence="3" id="KW-1185">Reference proteome</keyword>
<dbReference type="AlphaFoldDB" id="A0A221NS22"/>
<dbReference type="EMBL" id="CP022433">
    <property type="protein sequence ID" value="ASN22712.1"/>
    <property type="molecule type" value="Genomic_DNA"/>
</dbReference>
<dbReference type="SUPFAM" id="SSF53041">
    <property type="entry name" value="Resolvase-like"/>
    <property type="match status" value="1"/>
</dbReference>
<dbReference type="Pfam" id="PF00239">
    <property type="entry name" value="Resolvase"/>
    <property type="match status" value="1"/>
</dbReference>
<dbReference type="Proteomes" id="UP000031501">
    <property type="component" value="Chromosome"/>
</dbReference>
<gene>
    <name evidence="2" type="ORF">LK07_00200</name>
</gene>
<accession>A0A221NS22</accession>
<protein>
    <recommendedName>
        <fullName evidence="1">Resolvase/invertase-type recombinase catalytic domain-containing protein</fullName>
    </recommendedName>
</protein>
<evidence type="ECO:0000259" key="1">
    <source>
        <dbReference type="Pfam" id="PF00239"/>
    </source>
</evidence>
<evidence type="ECO:0000313" key="3">
    <source>
        <dbReference type="Proteomes" id="UP000031501"/>
    </source>
</evidence>
<feature type="domain" description="Resolvase/invertase-type recombinase catalytic" evidence="1">
    <location>
        <begin position="22"/>
        <end position="84"/>
    </location>
</feature>